<sequence>MRRSKRGGIPRRRYEIEGESFMCASVDIDEPTYEEAVTSPNANEWITAMKEEMSSMAKNNVWELVDLPAGRKTIGSKWVLKVKRKADGSIDKFKARLVTKGYTQREGIDYEETFSPVVRFASVRLILAIVAHLDLELFQMDVKTAFLNGELDEEIYMDQPEGFQEMGQKRKVCRLKRSIYGLKQSSRQWYYRFHRAITSIGFTMVEEDHCVYVKRSEKNFMILSLYVDDILLAGNNMEMIVATQKWLSSTFEMKDMGEAEYIVGVKIHRDRSKKLLSLSQETYIKRIIERFRMHNANPVDTPMDKSCVLSKELCPKTEEERNA</sequence>
<name>A0AAW2SFQ9_9LAMI</name>
<dbReference type="PANTHER" id="PTHR43383">
    <property type="entry name" value="NODULIN 6"/>
    <property type="match status" value="1"/>
</dbReference>
<evidence type="ECO:0000259" key="1">
    <source>
        <dbReference type="Pfam" id="PF07727"/>
    </source>
</evidence>
<dbReference type="PANTHER" id="PTHR43383:SF2">
    <property type="entry name" value="AMIDOHYDROLASE 2 FAMILY PROTEIN"/>
    <property type="match status" value="1"/>
</dbReference>
<dbReference type="AlphaFoldDB" id="A0AAW2SFQ9"/>
<reference evidence="2" key="1">
    <citation type="submission" date="2020-06" db="EMBL/GenBank/DDBJ databases">
        <authorList>
            <person name="Li T."/>
            <person name="Hu X."/>
            <person name="Zhang T."/>
            <person name="Song X."/>
            <person name="Zhang H."/>
            <person name="Dai N."/>
            <person name="Sheng W."/>
            <person name="Hou X."/>
            <person name="Wei L."/>
        </authorList>
    </citation>
    <scope>NUCLEOTIDE SEQUENCE</scope>
    <source>
        <strain evidence="2">KEN1</strain>
        <tissue evidence="2">Leaf</tissue>
    </source>
</reference>
<gene>
    <name evidence="2" type="ORF">Slati_4578000</name>
</gene>
<proteinExistence type="predicted"/>
<dbReference type="InterPro" id="IPR043502">
    <property type="entry name" value="DNA/RNA_pol_sf"/>
</dbReference>
<dbReference type="SUPFAM" id="SSF56672">
    <property type="entry name" value="DNA/RNA polymerases"/>
    <property type="match status" value="1"/>
</dbReference>
<comment type="caution">
    <text evidence="2">The sequence shown here is derived from an EMBL/GenBank/DDBJ whole genome shotgun (WGS) entry which is preliminary data.</text>
</comment>
<organism evidence="2">
    <name type="scientific">Sesamum latifolium</name>
    <dbReference type="NCBI Taxonomy" id="2727402"/>
    <lineage>
        <taxon>Eukaryota</taxon>
        <taxon>Viridiplantae</taxon>
        <taxon>Streptophyta</taxon>
        <taxon>Embryophyta</taxon>
        <taxon>Tracheophyta</taxon>
        <taxon>Spermatophyta</taxon>
        <taxon>Magnoliopsida</taxon>
        <taxon>eudicotyledons</taxon>
        <taxon>Gunneridae</taxon>
        <taxon>Pentapetalae</taxon>
        <taxon>asterids</taxon>
        <taxon>lamiids</taxon>
        <taxon>Lamiales</taxon>
        <taxon>Pedaliaceae</taxon>
        <taxon>Sesamum</taxon>
    </lineage>
</organism>
<protein>
    <submittedName>
        <fullName evidence="2">Retrovirus-related Pol polyprotein from transposon TNT 1-94</fullName>
    </submittedName>
</protein>
<feature type="domain" description="Reverse transcriptase Ty1/copia-type" evidence="1">
    <location>
        <begin position="59"/>
        <end position="304"/>
    </location>
</feature>
<dbReference type="Pfam" id="PF07727">
    <property type="entry name" value="RVT_2"/>
    <property type="match status" value="1"/>
</dbReference>
<dbReference type="EMBL" id="JACGWN010000045">
    <property type="protein sequence ID" value="KAL0391273.1"/>
    <property type="molecule type" value="Genomic_DNA"/>
</dbReference>
<dbReference type="InterPro" id="IPR013103">
    <property type="entry name" value="RVT_2"/>
</dbReference>
<accession>A0AAW2SFQ9</accession>
<reference evidence="2" key="2">
    <citation type="journal article" date="2024" name="Plant">
        <title>Genomic evolution and insights into agronomic trait innovations of Sesamum species.</title>
        <authorList>
            <person name="Miao H."/>
            <person name="Wang L."/>
            <person name="Qu L."/>
            <person name="Liu H."/>
            <person name="Sun Y."/>
            <person name="Le M."/>
            <person name="Wang Q."/>
            <person name="Wei S."/>
            <person name="Zheng Y."/>
            <person name="Lin W."/>
            <person name="Duan Y."/>
            <person name="Cao H."/>
            <person name="Xiong S."/>
            <person name="Wang X."/>
            <person name="Wei L."/>
            <person name="Li C."/>
            <person name="Ma Q."/>
            <person name="Ju M."/>
            <person name="Zhao R."/>
            <person name="Li G."/>
            <person name="Mu C."/>
            <person name="Tian Q."/>
            <person name="Mei H."/>
            <person name="Zhang T."/>
            <person name="Gao T."/>
            <person name="Zhang H."/>
        </authorList>
    </citation>
    <scope>NUCLEOTIDE SEQUENCE</scope>
    <source>
        <strain evidence="2">KEN1</strain>
    </source>
</reference>
<evidence type="ECO:0000313" key="2">
    <source>
        <dbReference type="EMBL" id="KAL0391273.1"/>
    </source>
</evidence>